<feature type="chain" id="PRO_5046389714" evidence="1">
    <location>
        <begin position="22"/>
        <end position="818"/>
    </location>
</feature>
<evidence type="ECO:0000313" key="4">
    <source>
        <dbReference type="Proteomes" id="UP001210231"/>
    </source>
</evidence>
<sequence>MKKTFTLMLMLVLCINARLFAQCTSCDFETVTIASMNQQTVFKAGKTYCIKSNLSFGSSYPVKLEAGTIICINPNVTFSFEKLANNSGPATFNVYGTLNFNNNLDLNTPVAVNVFENGKVNGNGNIKLTNNTSTATIFTVKAGGTLQVGGIDFNGNAPFIIDNYGVTNTQSQFNASNVNLTVRNQGVFTMGNNFNLGQNSKLYNCGIIYLNSALNLGNGRIYNTGSFKSNGGQINMQNNDRFENYGYVEIQSLNAGNNNTLLYNEGVFVVKGGIQNGRNITGPTDNTKTGYFVVGEKFTIQNNPNIGPNLNFKMSSKTGTDNNATALFQQPGVVNGKTNITFKDCDGSTSCTGLGTPQKTSGVCLNLNGDKETTKDAPFVVLFSDGKNEGLNTPQASYTKTNEYIKSNQLNVVLVNSEGKVERNITLNDGYASFASLPQNTAGYKVIISSVVSNVGDFEPTPNLPNNYVFTKTNFNAVNPHSTNGKIILPNTKDDLVSINIGIQQRPKSDSKIWSVDKDENGDPVVLGKKYVLGAYEGSVSPISLTGSDEEDSPAAGSLGSGSTFKVITLPKAGAANLYYNNVLVSENQEIANFNPRLLSIEFLTPMAMGNSLTFTYSVIDQAGFTSLTPATYNIFSAGAVLPVGKVNLAVSEVNGKNELTWGFIYDAQVKAFEVEKSIDGVNFVKLGTVVYNSTVSKYGFSDNNITPQNYYRIKLVDVNGKGLFSNTVVKRSVVKSAVQVYPNPVISEANVEFSKAGKYNVSLIDLAGKTLQSNTQDITNGGVVKINRRNFTSGTYIIRVINVNDVTDAKTFKVVFN</sequence>
<gene>
    <name evidence="3" type="ORF">O3P16_00915</name>
</gene>
<dbReference type="Pfam" id="PF18962">
    <property type="entry name" value="Por_Secre_tail"/>
    <property type="match status" value="1"/>
</dbReference>
<keyword evidence="4" id="KW-1185">Reference proteome</keyword>
<name>A0ABT4UEX5_9BACT</name>
<dbReference type="InterPro" id="IPR026444">
    <property type="entry name" value="Secre_tail"/>
</dbReference>
<dbReference type="EMBL" id="JAQGEF010000001">
    <property type="protein sequence ID" value="MDA3613351.1"/>
    <property type="molecule type" value="Genomic_DNA"/>
</dbReference>
<proteinExistence type="predicted"/>
<evidence type="ECO:0000256" key="1">
    <source>
        <dbReference type="SAM" id="SignalP"/>
    </source>
</evidence>
<dbReference type="NCBIfam" id="TIGR04183">
    <property type="entry name" value="Por_Secre_tail"/>
    <property type="match status" value="1"/>
</dbReference>
<feature type="signal peptide" evidence="1">
    <location>
        <begin position="1"/>
        <end position="21"/>
    </location>
</feature>
<dbReference type="RefSeq" id="WP_407029683.1">
    <property type="nucleotide sequence ID" value="NZ_JAQGEF010000001.1"/>
</dbReference>
<dbReference type="Gene3D" id="2.60.40.10">
    <property type="entry name" value="Immunoglobulins"/>
    <property type="match status" value="1"/>
</dbReference>
<protein>
    <submittedName>
        <fullName evidence="3">T9SS type A sorting domain-containing protein</fullName>
    </submittedName>
</protein>
<keyword evidence="1" id="KW-0732">Signal</keyword>
<accession>A0ABT4UEX5</accession>
<evidence type="ECO:0000259" key="2">
    <source>
        <dbReference type="Pfam" id="PF18962"/>
    </source>
</evidence>
<dbReference type="Proteomes" id="UP001210231">
    <property type="component" value="Unassembled WGS sequence"/>
</dbReference>
<organism evidence="3 4">
    <name type="scientific">Polluticaenibacter yanchengensis</name>
    <dbReference type="NCBI Taxonomy" id="3014562"/>
    <lineage>
        <taxon>Bacteria</taxon>
        <taxon>Pseudomonadati</taxon>
        <taxon>Bacteroidota</taxon>
        <taxon>Chitinophagia</taxon>
        <taxon>Chitinophagales</taxon>
        <taxon>Chitinophagaceae</taxon>
        <taxon>Polluticaenibacter</taxon>
    </lineage>
</organism>
<evidence type="ECO:0000313" key="3">
    <source>
        <dbReference type="EMBL" id="MDA3613351.1"/>
    </source>
</evidence>
<dbReference type="InterPro" id="IPR013783">
    <property type="entry name" value="Ig-like_fold"/>
</dbReference>
<reference evidence="3 4" key="1">
    <citation type="submission" date="2022-12" db="EMBL/GenBank/DDBJ databases">
        <title>Chitinophagaceae gen. sp. nov., a new member of the family Chitinophagaceae, isolated from soil in a chemical factory.</title>
        <authorList>
            <person name="Ke Z."/>
        </authorList>
    </citation>
    <scope>NUCLEOTIDE SEQUENCE [LARGE SCALE GENOMIC DNA]</scope>
    <source>
        <strain evidence="3 4">LY-5</strain>
    </source>
</reference>
<comment type="caution">
    <text evidence="3">The sequence shown here is derived from an EMBL/GenBank/DDBJ whole genome shotgun (WGS) entry which is preliminary data.</text>
</comment>
<feature type="domain" description="Secretion system C-terminal sorting" evidence="2">
    <location>
        <begin position="741"/>
        <end position="809"/>
    </location>
</feature>